<dbReference type="SUPFAM" id="SSF64484">
    <property type="entry name" value="beta and beta-prime subunits of DNA dependent RNA-polymerase"/>
    <property type="match status" value="1"/>
</dbReference>
<name>A0A0S2ICC2_9CHLO</name>
<dbReference type="GO" id="GO:0000428">
    <property type="term" value="C:DNA-directed RNA polymerase complex"/>
    <property type="evidence" value="ECO:0007669"/>
    <property type="project" value="UniProtKB-KW"/>
</dbReference>
<dbReference type="InterPro" id="IPR007120">
    <property type="entry name" value="DNA-dir_RNAP_su2_dom"/>
</dbReference>
<keyword evidence="7 16" id="KW-0934">Plastid</keyword>
<evidence type="ECO:0000256" key="7">
    <source>
        <dbReference type="ARBA" id="ARBA00022640"/>
    </source>
</evidence>
<dbReference type="GO" id="GO:0009507">
    <property type="term" value="C:chloroplast"/>
    <property type="evidence" value="ECO:0007669"/>
    <property type="project" value="UniProtKB-SubCell"/>
</dbReference>
<feature type="domain" description="DNA-directed RNA polymerase subunit 2 hybrid-binding" evidence="14">
    <location>
        <begin position="694"/>
        <end position="880"/>
    </location>
</feature>
<dbReference type="Pfam" id="PF04560">
    <property type="entry name" value="RNA_pol_Rpb2_7"/>
    <property type="match status" value="1"/>
</dbReference>
<dbReference type="GO" id="GO:0003899">
    <property type="term" value="F:DNA-directed RNA polymerase activity"/>
    <property type="evidence" value="ECO:0007669"/>
    <property type="project" value="UniProtKB-EC"/>
</dbReference>
<keyword evidence="6 16" id="KW-0150">Chloroplast</keyword>
<keyword evidence="5" id="KW-0240">DNA-directed RNA polymerase</keyword>
<dbReference type="AlphaFoldDB" id="A0A0S2ICC2"/>
<dbReference type="Pfam" id="PF00562">
    <property type="entry name" value="RNA_pol_Rpb2_6"/>
    <property type="match status" value="2"/>
</dbReference>
<evidence type="ECO:0000256" key="10">
    <source>
        <dbReference type="ARBA" id="ARBA00023163"/>
    </source>
</evidence>
<evidence type="ECO:0000256" key="2">
    <source>
        <dbReference type="ARBA" id="ARBA00004229"/>
    </source>
</evidence>
<dbReference type="GO" id="GO:0003677">
    <property type="term" value="F:DNA binding"/>
    <property type="evidence" value="ECO:0007669"/>
    <property type="project" value="InterPro"/>
</dbReference>
<evidence type="ECO:0000259" key="14">
    <source>
        <dbReference type="Pfam" id="PF00562"/>
    </source>
</evidence>
<evidence type="ECO:0000256" key="13">
    <source>
        <dbReference type="SAM" id="MobiDB-lite"/>
    </source>
</evidence>
<protein>
    <recommendedName>
        <fullName evidence="4">DNA-directed RNA polymerase</fullName>
        <ecNumber evidence="4">2.7.7.6</ecNumber>
    </recommendedName>
    <alternativeName>
        <fullName evidence="12">PEP</fullName>
    </alternativeName>
</protein>
<dbReference type="InterPro" id="IPR007121">
    <property type="entry name" value="RNA_pol_bsu_CS"/>
</dbReference>
<evidence type="ECO:0000313" key="16">
    <source>
        <dbReference type="EMBL" id="ALO21141.1"/>
    </source>
</evidence>
<evidence type="ECO:0000256" key="9">
    <source>
        <dbReference type="ARBA" id="ARBA00022695"/>
    </source>
</evidence>
<feature type="region of interest" description="Disordered" evidence="13">
    <location>
        <begin position="644"/>
        <end position="687"/>
    </location>
</feature>
<geneLocation type="chloroplast" evidence="16"/>
<comment type="subunit">
    <text evidence="11">In plastids the minimal PEP RNA polymerase catalytic core is composed of four subunits: alpha, beta, beta', and beta''. When a (nuclear-encoded) sigma factor is associated with the core the holoenzyme is formed, which can initiate transcription.</text>
</comment>
<evidence type="ECO:0000256" key="11">
    <source>
        <dbReference type="ARBA" id="ARBA00026088"/>
    </source>
</evidence>
<dbReference type="Gene3D" id="2.40.50.100">
    <property type="match status" value="1"/>
</dbReference>
<evidence type="ECO:0000256" key="3">
    <source>
        <dbReference type="ARBA" id="ARBA00006835"/>
    </source>
</evidence>
<dbReference type="Gene3D" id="2.40.270.10">
    <property type="entry name" value="DNA-directed RNA polymerase, subunit 2, domain 6"/>
    <property type="match status" value="2"/>
</dbReference>
<dbReference type="InterPro" id="IPR037033">
    <property type="entry name" value="DNA-dir_RNAP_su2_hyb_sf"/>
</dbReference>
<evidence type="ECO:0000256" key="12">
    <source>
        <dbReference type="ARBA" id="ARBA00032782"/>
    </source>
</evidence>
<keyword evidence="8" id="KW-0808">Transferase</keyword>
<dbReference type="InterPro" id="IPR014724">
    <property type="entry name" value="RNA_pol_RPB2_OB-fold"/>
</dbReference>
<feature type="domain" description="DNA-directed RNA polymerase subunit 2 hybrid-binding" evidence="14">
    <location>
        <begin position="10"/>
        <end position="208"/>
    </location>
</feature>
<keyword evidence="10" id="KW-0804">Transcription</keyword>
<evidence type="ECO:0000256" key="8">
    <source>
        <dbReference type="ARBA" id="ARBA00022679"/>
    </source>
</evidence>
<dbReference type="PANTHER" id="PTHR20856">
    <property type="entry name" value="DNA-DIRECTED RNA POLYMERASE I SUBUNIT 2"/>
    <property type="match status" value="1"/>
</dbReference>
<proteinExistence type="inferred from homology"/>
<comment type="subcellular location">
    <subcellularLocation>
        <location evidence="2">Plastid</location>
        <location evidence="2">Chloroplast</location>
    </subcellularLocation>
</comment>
<evidence type="ECO:0000259" key="15">
    <source>
        <dbReference type="Pfam" id="PF04560"/>
    </source>
</evidence>
<dbReference type="Gene3D" id="2.40.50.150">
    <property type="match status" value="1"/>
</dbReference>
<organism evidence="16">
    <name type="scientific">Staurocarteria crucifera</name>
    <dbReference type="NCBI Taxonomy" id="47781"/>
    <lineage>
        <taxon>Eukaryota</taxon>
        <taxon>Viridiplantae</taxon>
        <taxon>Chlorophyta</taxon>
        <taxon>core chlorophytes</taxon>
        <taxon>Chlorophyceae</taxon>
        <taxon>CS clade</taxon>
        <taxon>Chlamydomonadales</taxon>
        <taxon>Chlamydomonadaceae</taxon>
        <taxon>Staurocarteria</taxon>
    </lineage>
</organism>
<feature type="domain" description="RNA polymerase Rpb2" evidence="15">
    <location>
        <begin position="882"/>
        <end position="955"/>
    </location>
</feature>
<dbReference type="GO" id="GO:0032549">
    <property type="term" value="F:ribonucleoside binding"/>
    <property type="evidence" value="ECO:0007669"/>
    <property type="project" value="InterPro"/>
</dbReference>
<evidence type="ECO:0000256" key="4">
    <source>
        <dbReference type="ARBA" id="ARBA00012418"/>
    </source>
</evidence>
<gene>
    <name evidence="16" type="primary">rpoBb</name>
</gene>
<evidence type="ECO:0000256" key="5">
    <source>
        <dbReference type="ARBA" id="ARBA00022478"/>
    </source>
</evidence>
<dbReference type="EMBL" id="KT624899">
    <property type="protein sequence ID" value="ALO21141.1"/>
    <property type="molecule type" value="Genomic_DNA"/>
</dbReference>
<comment type="function">
    <text evidence="1">DNA-dependent RNA polymerase catalyzes the transcription of DNA into RNA using the four ribonucleoside triphosphates as substrates.</text>
</comment>
<dbReference type="InterPro" id="IPR015712">
    <property type="entry name" value="DNA-dir_RNA_pol_su2"/>
</dbReference>
<reference evidence="16" key="1">
    <citation type="journal article" date="2015" name="BMC Evol. Biol.">
        <title>Chloroplast phylogenomic analysis of chlorophyte green algae identifies a novel lineage sister to the Sphaeropleales (Chlorophyceae).</title>
        <authorList>
            <person name="Lemieux C."/>
            <person name="Vincent A.T."/>
            <person name="Labarre A."/>
            <person name="Otis C."/>
            <person name="Turmel M."/>
        </authorList>
    </citation>
    <scope>NUCLEOTIDE SEQUENCE</scope>
</reference>
<keyword evidence="9" id="KW-0548">Nucleotidyltransferase</keyword>
<evidence type="ECO:0000256" key="6">
    <source>
        <dbReference type="ARBA" id="ARBA00022528"/>
    </source>
</evidence>
<accession>A0A0S2ICC2</accession>
<dbReference type="EC" id="2.7.7.6" evidence="4"/>
<feature type="region of interest" description="Disordered" evidence="13">
    <location>
        <begin position="545"/>
        <end position="565"/>
    </location>
</feature>
<dbReference type="Gene3D" id="3.90.1800.10">
    <property type="entry name" value="RNA polymerase alpha subunit dimerisation domain"/>
    <property type="match status" value="1"/>
</dbReference>
<sequence>MIAQLLKPVEYSLNTYHRSNQDTCLINRPIVTEGDWVESGDILADCAASQGGDLALGQNVLVAYMPWEGYNYEDAILISERLVYDDLFTSIHIEKYEVELRESKFGKEKFTRNIPDETSVDLKKLDKNGIIKIGSWVQEGEILVGKITPLNVKQQSPYQKLLYSILMRTPGEATQGGNNFQFRDSSLRAPKGIKAKVIEVKIFGDLKSFSASKVRRAKPSPQGILKNYSFLSLKRGIRSIRELKLTCFHSLERKASILESKDKQLSNRFKTSPVSSSGRYGYVCGSADSMDLCSDGLILATPQEPNQKDLTKPVKPKESIAVLDLKPGLMLSLTPAPVNMVKSVVLSSSPRSVFRIRNLVKLIRVIPKGGFLKLVSFGFPQSNFRKQKALNFSDIWRSYSGNSVYKGSVGPLDPVYSFLGNKPSLPAFKVWNKNFSELKTNEKKRKCKVSKNDSLTINLSPSALCFVSSPSPLRSSVAYGHTKPVKPSLLASLPLCQALGPSLWKETLDPEESGEASNLIPRISGLCSSSPFGLRRVFNQGSKGIMGESLPTSSGVKLKPNPPVRGMSSRRVNALASCLSSPAYVDPTGRLGSSGEHKPIQDPKGLGWFGLGPSLSMTQKSLKRAPYLILTQRQARLQVQSTKLCPTGKDPEGQQSTKPCLPEGQPVVRSRWDQPEDQLPNQSPSKRVKSYKLKRSFSGEIKGPIWIYLADKRRLQVGDKIAGRHGNKGIVSQIFPRQDMPYILDGTPIDIVLNPLGVPSRMNVGQIYECLLGLAGKHLGENFKIQPFDEVFGAEASRSLTFSKLYEARKKTGKQWLFDSTSPGKMRIFDGRSGDCFDQAITVGYAYILKLVHMADDKIHARSTGPYSLVTQQPLRGRSKQGGQRVGEMEVWALEGYGAAFTLLEMLTIKSDDMTGRMSLWSKLCLNKEISIGTPESFKVLICELQAICLDIGLFANVFDSLPRKGYGSV</sequence>
<dbReference type="InterPro" id="IPR007641">
    <property type="entry name" value="RNA_pol_Rpb2_7"/>
</dbReference>
<dbReference type="PROSITE" id="PS01166">
    <property type="entry name" value="RNA_POL_BETA"/>
    <property type="match status" value="1"/>
</dbReference>
<evidence type="ECO:0000256" key="1">
    <source>
        <dbReference type="ARBA" id="ARBA00004026"/>
    </source>
</evidence>
<dbReference type="GO" id="GO:0006351">
    <property type="term" value="P:DNA-templated transcription"/>
    <property type="evidence" value="ECO:0007669"/>
    <property type="project" value="InterPro"/>
</dbReference>
<comment type="similarity">
    <text evidence="3">Belongs to the RNA polymerase beta chain family.</text>
</comment>